<comment type="caution">
    <text evidence="1">The sequence shown here is derived from an EMBL/GenBank/DDBJ whole genome shotgun (WGS) entry which is preliminary data.</text>
</comment>
<reference evidence="1" key="1">
    <citation type="submission" date="2022-12" db="EMBL/GenBank/DDBJ databases">
        <authorList>
            <person name="Petersen C."/>
        </authorList>
    </citation>
    <scope>NUCLEOTIDE SEQUENCE</scope>
    <source>
        <strain evidence="1">IBT 29495</strain>
    </source>
</reference>
<name>A0A9W9XNX0_9EURO</name>
<reference evidence="1" key="2">
    <citation type="journal article" date="2023" name="IMA Fungus">
        <title>Comparative genomic study of the Penicillium genus elucidates a diverse pangenome and 15 lateral gene transfer events.</title>
        <authorList>
            <person name="Petersen C."/>
            <person name="Sorensen T."/>
            <person name="Nielsen M.R."/>
            <person name="Sondergaard T.E."/>
            <person name="Sorensen J.L."/>
            <person name="Fitzpatrick D.A."/>
            <person name="Frisvad J.C."/>
            <person name="Nielsen K.L."/>
        </authorList>
    </citation>
    <scope>NUCLEOTIDE SEQUENCE</scope>
    <source>
        <strain evidence="1">IBT 29495</strain>
    </source>
</reference>
<organism evidence="1 2">
    <name type="scientific">Penicillium fimorum</name>
    <dbReference type="NCBI Taxonomy" id="1882269"/>
    <lineage>
        <taxon>Eukaryota</taxon>
        <taxon>Fungi</taxon>
        <taxon>Dikarya</taxon>
        <taxon>Ascomycota</taxon>
        <taxon>Pezizomycotina</taxon>
        <taxon>Eurotiomycetes</taxon>
        <taxon>Eurotiomycetidae</taxon>
        <taxon>Eurotiales</taxon>
        <taxon>Aspergillaceae</taxon>
        <taxon>Penicillium</taxon>
    </lineage>
</organism>
<dbReference type="SUPFAM" id="SSF52047">
    <property type="entry name" value="RNI-like"/>
    <property type="match status" value="1"/>
</dbReference>
<sequence length="155" mass="17205">MTQFGLATFGIPAFSQLKELSLAMPDAETETISWMAKTIQGAKSLRKLEILFNWNCKSTLLLSQLSSVGCLPELQELTFSRMSFDSSAALGMFLYNIRLSLRSITFSVVELELGGWRSILRELSGGVYRLDSLVLHRVLESQTQETIPPGPTVLS</sequence>
<evidence type="ECO:0000313" key="1">
    <source>
        <dbReference type="EMBL" id="KAJ5496461.1"/>
    </source>
</evidence>
<dbReference type="Proteomes" id="UP001149954">
    <property type="component" value="Unassembled WGS sequence"/>
</dbReference>
<proteinExistence type="predicted"/>
<keyword evidence="2" id="KW-1185">Reference proteome</keyword>
<evidence type="ECO:0000313" key="2">
    <source>
        <dbReference type="Proteomes" id="UP001149954"/>
    </source>
</evidence>
<dbReference type="Gene3D" id="3.80.10.10">
    <property type="entry name" value="Ribonuclease Inhibitor"/>
    <property type="match status" value="1"/>
</dbReference>
<gene>
    <name evidence="1" type="ORF">N7463_008448</name>
</gene>
<dbReference type="AlphaFoldDB" id="A0A9W9XNX0"/>
<dbReference type="EMBL" id="JAPWDS010000005">
    <property type="protein sequence ID" value="KAJ5496461.1"/>
    <property type="molecule type" value="Genomic_DNA"/>
</dbReference>
<protein>
    <submittedName>
        <fullName evidence="1">Uncharacterized protein</fullName>
    </submittedName>
</protein>
<dbReference type="InterPro" id="IPR032675">
    <property type="entry name" value="LRR_dom_sf"/>
</dbReference>
<accession>A0A9W9XNX0</accession>
<dbReference type="OrthoDB" id="5279008at2759"/>